<feature type="domain" description="PiggyBac transposable element-derived protein" evidence="2">
    <location>
        <begin position="195"/>
        <end position="422"/>
    </location>
</feature>
<protein>
    <recommendedName>
        <fullName evidence="2">PiggyBac transposable element-derived protein domain-containing protein</fullName>
    </recommendedName>
</protein>
<name>A0AAE0L681_9CHLO</name>
<dbReference type="AlphaFoldDB" id="A0AAE0L681"/>
<evidence type="ECO:0000259" key="2">
    <source>
        <dbReference type="Pfam" id="PF13843"/>
    </source>
</evidence>
<dbReference type="InterPro" id="IPR029526">
    <property type="entry name" value="PGBD"/>
</dbReference>
<feature type="region of interest" description="Disordered" evidence="1">
    <location>
        <begin position="13"/>
        <end position="80"/>
    </location>
</feature>
<comment type="caution">
    <text evidence="3">The sequence shown here is derived from an EMBL/GenBank/DDBJ whole genome shotgun (WGS) entry which is preliminary data.</text>
</comment>
<gene>
    <name evidence="3" type="ORF">CYMTET_18523</name>
</gene>
<evidence type="ECO:0000256" key="1">
    <source>
        <dbReference type="SAM" id="MobiDB-lite"/>
    </source>
</evidence>
<accession>A0AAE0L681</accession>
<evidence type="ECO:0000313" key="3">
    <source>
        <dbReference type="EMBL" id="KAK3273215.1"/>
    </source>
</evidence>
<feature type="compositionally biased region" description="Acidic residues" evidence="1">
    <location>
        <begin position="30"/>
        <end position="49"/>
    </location>
</feature>
<organism evidence="3 4">
    <name type="scientific">Cymbomonas tetramitiformis</name>
    <dbReference type="NCBI Taxonomy" id="36881"/>
    <lineage>
        <taxon>Eukaryota</taxon>
        <taxon>Viridiplantae</taxon>
        <taxon>Chlorophyta</taxon>
        <taxon>Pyramimonadophyceae</taxon>
        <taxon>Pyramimonadales</taxon>
        <taxon>Pyramimonadaceae</taxon>
        <taxon>Cymbomonas</taxon>
    </lineage>
</organism>
<dbReference type="PANTHER" id="PTHR46599:SF3">
    <property type="entry name" value="PIGGYBAC TRANSPOSABLE ELEMENT-DERIVED PROTEIN 4"/>
    <property type="match status" value="1"/>
</dbReference>
<proteinExistence type="predicted"/>
<reference evidence="3 4" key="1">
    <citation type="journal article" date="2015" name="Genome Biol. Evol.">
        <title>Comparative Genomics of a Bacterivorous Green Alga Reveals Evolutionary Causalities and Consequences of Phago-Mixotrophic Mode of Nutrition.</title>
        <authorList>
            <person name="Burns J.A."/>
            <person name="Paasch A."/>
            <person name="Narechania A."/>
            <person name="Kim E."/>
        </authorList>
    </citation>
    <scope>NUCLEOTIDE SEQUENCE [LARGE SCALE GENOMIC DNA]</scope>
    <source>
        <strain evidence="3 4">PLY_AMNH</strain>
    </source>
</reference>
<dbReference type="Proteomes" id="UP001190700">
    <property type="component" value="Unassembled WGS sequence"/>
</dbReference>
<keyword evidence="4" id="KW-1185">Reference proteome</keyword>
<evidence type="ECO:0000313" key="4">
    <source>
        <dbReference type="Proteomes" id="UP001190700"/>
    </source>
</evidence>
<dbReference type="EMBL" id="LGRX02008597">
    <property type="protein sequence ID" value="KAK3273215.1"/>
    <property type="molecule type" value="Genomic_DNA"/>
</dbReference>
<dbReference type="PANTHER" id="PTHR46599">
    <property type="entry name" value="PIGGYBAC TRANSPOSABLE ELEMENT-DERIVED PROTEIN 4"/>
    <property type="match status" value="1"/>
</dbReference>
<sequence length="591" mass="66139">MFSQAGTLEVKDNSWAYELSDVDNSASASEEVEDPSSDNTPFEESDTELASEASVRESVPQGAGPSGFRPAASANVPRQRVPETAVTKLVWDTRKTKESNPISFTATSGFVKEPPADAGVSYFFEELWWLSKPGTYPQRETRGATSQRWRSLWDFLLEQSELYATQKQAGEVTPTVQAHKRFKDAGKHRAYESPSLSTMLRAHALEILHSAIRTTGRYQPWSTADLRGKFLRLPQIANVISSGKLQQFWRYFHAADNSNAEKKKLPTGEDNPNYDNLYKTRVVHDSFNANLVACYRPKQDVTIDESCGEKMEGKDGEGAAKCYNKDKPKQRHNKQYALNEASTGIPLWFEMHRSKENMVAKSDKGKMFDICQRLVTNGLPMANGMFLGHNLGTDNAYSSDQLAVWCKEKGLNFLGTTQLNRCDGRTKLPPTGTSKAKWVPAITVDDARGSFASATTKDCDVLKTGTDVFDQYLQQIENELTTYRPWMVHYKGLFREAVTTAHLYYREFHGGDRPLLDSSLELAEYFLERADELDEGAGRNQARFGHSFDGTKVCKPVWARYAEDVAGNAVPTRSSCKECETDDGSIADDES</sequence>
<dbReference type="Pfam" id="PF13843">
    <property type="entry name" value="DDE_Tnp_1_7"/>
    <property type="match status" value="1"/>
</dbReference>